<evidence type="ECO:0000256" key="15">
    <source>
        <dbReference type="RuleBase" id="RU364099"/>
    </source>
</evidence>
<dbReference type="GO" id="GO:0006166">
    <property type="term" value="P:purine ribonucleoside salvage"/>
    <property type="evidence" value="ECO:0007669"/>
    <property type="project" value="UniProtKB-KW"/>
</dbReference>
<dbReference type="FunFam" id="3.40.50.2020:FF:000006">
    <property type="entry name" value="Hypoxanthine phosphoribosyltransferase"/>
    <property type="match status" value="1"/>
</dbReference>
<dbReference type="GO" id="GO:0032263">
    <property type="term" value="P:GMP salvage"/>
    <property type="evidence" value="ECO:0007669"/>
    <property type="project" value="TreeGrafter"/>
</dbReference>
<evidence type="ECO:0000256" key="3">
    <source>
        <dbReference type="ARBA" id="ARBA00004669"/>
    </source>
</evidence>
<evidence type="ECO:0000256" key="13">
    <source>
        <dbReference type="ARBA" id="ARBA00048811"/>
    </source>
</evidence>
<keyword evidence="7 15" id="KW-0328">Glycosyltransferase</keyword>
<dbReference type="EC" id="2.4.2.8" evidence="15"/>
<dbReference type="InterPro" id="IPR000836">
    <property type="entry name" value="PRTase_dom"/>
</dbReference>
<evidence type="ECO:0000256" key="12">
    <source>
        <dbReference type="ARBA" id="ARBA00022842"/>
    </source>
</evidence>
<evidence type="ECO:0000256" key="10">
    <source>
        <dbReference type="ARBA" id="ARBA00022726"/>
    </source>
</evidence>
<dbReference type="GO" id="GO:0046100">
    <property type="term" value="P:hypoxanthine metabolic process"/>
    <property type="evidence" value="ECO:0007669"/>
    <property type="project" value="TreeGrafter"/>
</dbReference>
<keyword evidence="9 15" id="KW-0479">Metal-binding</keyword>
<comment type="pathway">
    <text evidence="3 15">Purine metabolism; IMP biosynthesis via salvage pathway; IMP from hypoxanthine: step 1/1.</text>
</comment>
<reference evidence="17" key="1">
    <citation type="submission" date="2021-04" db="EMBL/GenBank/DDBJ databases">
        <title>Novel species in family Eggerthellaceae.</title>
        <authorList>
            <person name="Zhang G."/>
        </authorList>
    </citation>
    <scope>NUCLEOTIDE SEQUENCE</scope>
    <source>
        <strain evidence="17">Zg-886</strain>
    </source>
</reference>
<keyword evidence="10 15" id="KW-0660">Purine salvage</keyword>
<dbReference type="GO" id="GO:0052657">
    <property type="term" value="F:guanine phosphoribosyltransferase activity"/>
    <property type="evidence" value="ECO:0007669"/>
    <property type="project" value="UniProtKB-ARBA"/>
</dbReference>
<feature type="domain" description="Phosphoribosyltransferase" evidence="16">
    <location>
        <begin position="67"/>
        <end position="199"/>
    </location>
</feature>
<organism evidence="17 18">
    <name type="scientific">Xiamenia xianingshaonis</name>
    <dbReference type="NCBI Taxonomy" id="2682776"/>
    <lineage>
        <taxon>Bacteria</taxon>
        <taxon>Bacillati</taxon>
        <taxon>Actinomycetota</taxon>
        <taxon>Coriobacteriia</taxon>
        <taxon>Eggerthellales</taxon>
        <taxon>Eggerthellaceae</taxon>
        <taxon>Xiamenia</taxon>
    </lineage>
</organism>
<evidence type="ECO:0000256" key="5">
    <source>
        <dbReference type="ARBA" id="ARBA00008391"/>
    </source>
</evidence>
<sequence>MLAFGGLGGKAQAAWSTVPVAQRPACKAEWRPGRHLVRNDVSHILFSEEDIANRIMVLGDAITRDYADKADDGIVLVTVLRGGAIFMADLARAIRLPVEIDFMAVSSYGSGMKSSGVVRILKDLSSSIEGKHVIVVEDIIDSGLTLSYLLKNLSARNPASIEVAALLRKKTESQSDVRSIYTGFECPDEFIVGYGLDYQERYRNLPYIAVLSSEHNE</sequence>
<dbReference type="CDD" id="cd06223">
    <property type="entry name" value="PRTases_typeI"/>
    <property type="match status" value="1"/>
</dbReference>
<dbReference type="PANTHER" id="PTHR43340">
    <property type="entry name" value="HYPOXANTHINE-GUANINE PHOSPHORIBOSYLTRANSFERASE"/>
    <property type="match status" value="1"/>
</dbReference>
<evidence type="ECO:0000256" key="8">
    <source>
        <dbReference type="ARBA" id="ARBA00022679"/>
    </source>
</evidence>
<keyword evidence="12 15" id="KW-0460">Magnesium</keyword>
<evidence type="ECO:0000256" key="6">
    <source>
        <dbReference type="ARBA" id="ARBA00022490"/>
    </source>
</evidence>
<dbReference type="InterPro" id="IPR050408">
    <property type="entry name" value="HGPRT"/>
</dbReference>
<dbReference type="GO" id="GO:0004422">
    <property type="term" value="F:hypoxanthine phosphoribosyltransferase activity"/>
    <property type="evidence" value="ECO:0007669"/>
    <property type="project" value="InterPro"/>
</dbReference>
<name>A0A9E6SU37_9ACTN</name>
<dbReference type="InterPro" id="IPR005904">
    <property type="entry name" value="Hxn_phspho_trans"/>
</dbReference>
<dbReference type="GO" id="GO:0006178">
    <property type="term" value="P:guanine salvage"/>
    <property type="evidence" value="ECO:0007669"/>
    <property type="project" value="TreeGrafter"/>
</dbReference>
<dbReference type="EMBL" id="CP072829">
    <property type="protein sequence ID" value="QTU84039.1"/>
    <property type="molecule type" value="Genomic_DNA"/>
</dbReference>
<dbReference type="SUPFAM" id="SSF53271">
    <property type="entry name" value="PRTase-like"/>
    <property type="match status" value="1"/>
</dbReference>
<comment type="similarity">
    <text evidence="5 15">Belongs to the purine/pyrimidine phosphoribosyltransferase family.</text>
</comment>
<evidence type="ECO:0000256" key="11">
    <source>
        <dbReference type="ARBA" id="ARBA00022741"/>
    </source>
</evidence>
<keyword evidence="8 15" id="KW-0808">Transferase</keyword>
<dbReference type="AlphaFoldDB" id="A0A9E6SU37"/>
<evidence type="ECO:0000256" key="9">
    <source>
        <dbReference type="ARBA" id="ARBA00022723"/>
    </source>
</evidence>
<dbReference type="Proteomes" id="UP000671910">
    <property type="component" value="Chromosome"/>
</dbReference>
<evidence type="ECO:0000313" key="18">
    <source>
        <dbReference type="Proteomes" id="UP000671910"/>
    </source>
</evidence>
<evidence type="ECO:0000313" key="17">
    <source>
        <dbReference type="EMBL" id="QTU84039.1"/>
    </source>
</evidence>
<dbReference type="PANTHER" id="PTHR43340:SF1">
    <property type="entry name" value="HYPOXANTHINE PHOSPHORIBOSYLTRANSFERASE"/>
    <property type="match status" value="1"/>
</dbReference>
<comment type="pathway">
    <text evidence="4">Purine metabolism; GMP biosynthesis via salvage pathway; GMP from guanine: step 1/1.</text>
</comment>
<accession>A0A9E6SU37</accession>
<comment type="catalytic activity">
    <reaction evidence="13">
        <text>GMP + diphosphate = guanine + 5-phospho-alpha-D-ribose 1-diphosphate</text>
        <dbReference type="Rhea" id="RHEA:25424"/>
        <dbReference type="ChEBI" id="CHEBI:16235"/>
        <dbReference type="ChEBI" id="CHEBI:33019"/>
        <dbReference type="ChEBI" id="CHEBI:58017"/>
        <dbReference type="ChEBI" id="CHEBI:58115"/>
        <dbReference type="EC" id="2.4.2.8"/>
    </reaction>
    <physiologicalReaction direction="right-to-left" evidence="13">
        <dbReference type="Rhea" id="RHEA:25426"/>
    </physiologicalReaction>
</comment>
<keyword evidence="11 15" id="KW-0547">Nucleotide-binding</keyword>
<comment type="cofactor">
    <cofactor evidence="1 15">
        <name>Mg(2+)</name>
        <dbReference type="ChEBI" id="CHEBI:18420"/>
    </cofactor>
</comment>
<protein>
    <recommendedName>
        <fullName evidence="15">Hypoxanthine phosphoribosyltransferase</fullName>
        <ecNumber evidence="15">2.4.2.8</ecNumber>
    </recommendedName>
</protein>
<dbReference type="GO" id="GO:0000287">
    <property type="term" value="F:magnesium ion binding"/>
    <property type="evidence" value="ECO:0007669"/>
    <property type="project" value="TreeGrafter"/>
</dbReference>
<gene>
    <name evidence="17" type="primary">hpt</name>
    <name evidence="17" type="ORF">J7S26_06660</name>
</gene>
<keyword evidence="6 15" id="KW-0963">Cytoplasm</keyword>
<proteinExistence type="inferred from homology"/>
<comment type="subcellular location">
    <subcellularLocation>
        <location evidence="2 15">Cytoplasm</location>
    </subcellularLocation>
</comment>
<evidence type="ECO:0000256" key="2">
    <source>
        <dbReference type="ARBA" id="ARBA00004496"/>
    </source>
</evidence>
<evidence type="ECO:0000256" key="7">
    <source>
        <dbReference type="ARBA" id="ARBA00022676"/>
    </source>
</evidence>
<dbReference type="NCBIfam" id="TIGR01203">
    <property type="entry name" value="HGPRTase"/>
    <property type="match status" value="1"/>
</dbReference>
<evidence type="ECO:0000259" key="16">
    <source>
        <dbReference type="Pfam" id="PF00156"/>
    </source>
</evidence>
<dbReference type="InterPro" id="IPR029057">
    <property type="entry name" value="PRTase-like"/>
</dbReference>
<dbReference type="Gene3D" id="3.40.50.2020">
    <property type="match status" value="1"/>
</dbReference>
<dbReference type="KEGG" id="ebz:J7S26_06660"/>
<comment type="catalytic activity">
    <reaction evidence="14">
        <text>IMP + diphosphate = hypoxanthine + 5-phospho-alpha-D-ribose 1-diphosphate</text>
        <dbReference type="Rhea" id="RHEA:17973"/>
        <dbReference type="ChEBI" id="CHEBI:17368"/>
        <dbReference type="ChEBI" id="CHEBI:33019"/>
        <dbReference type="ChEBI" id="CHEBI:58017"/>
        <dbReference type="ChEBI" id="CHEBI:58053"/>
        <dbReference type="EC" id="2.4.2.8"/>
    </reaction>
    <physiologicalReaction direction="right-to-left" evidence="14">
        <dbReference type="Rhea" id="RHEA:17975"/>
    </physiologicalReaction>
</comment>
<dbReference type="Pfam" id="PF00156">
    <property type="entry name" value="Pribosyltran"/>
    <property type="match status" value="1"/>
</dbReference>
<dbReference type="GO" id="GO:0032264">
    <property type="term" value="P:IMP salvage"/>
    <property type="evidence" value="ECO:0007669"/>
    <property type="project" value="TreeGrafter"/>
</dbReference>
<dbReference type="GO" id="GO:0000166">
    <property type="term" value="F:nucleotide binding"/>
    <property type="evidence" value="ECO:0007669"/>
    <property type="project" value="UniProtKB-KW"/>
</dbReference>
<evidence type="ECO:0000256" key="14">
    <source>
        <dbReference type="ARBA" id="ARBA00049402"/>
    </source>
</evidence>
<evidence type="ECO:0000256" key="4">
    <source>
        <dbReference type="ARBA" id="ARBA00004676"/>
    </source>
</evidence>
<dbReference type="GO" id="GO:0005829">
    <property type="term" value="C:cytosol"/>
    <property type="evidence" value="ECO:0007669"/>
    <property type="project" value="TreeGrafter"/>
</dbReference>
<evidence type="ECO:0000256" key="1">
    <source>
        <dbReference type="ARBA" id="ARBA00001946"/>
    </source>
</evidence>